<evidence type="ECO:0000313" key="3">
    <source>
        <dbReference type="EMBL" id="AGF73832.1"/>
    </source>
</evidence>
<dbReference type="InterPro" id="IPR012429">
    <property type="entry name" value="HGSNAT_cat"/>
</dbReference>
<feature type="transmembrane region" description="Helical" evidence="1">
    <location>
        <begin position="123"/>
        <end position="142"/>
    </location>
</feature>
<feature type="transmembrane region" description="Helical" evidence="1">
    <location>
        <begin position="56"/>
        <end position="79"/>
    </location>
</feature>
<keyword evidence="1" id="KW-0472">Membrane</keyword>
<feature type="transmembrane region" description="Helical" evidence="1">
    <location>
        <begin position="188"/>
        <end position="209"/>
    </location>
</feature>
<feature type="transmembrane region" description="Helical" evidence="1">
    <location>
        <begin position="149"/>
        <end position="168"/>
    </location>
</feature>
<keyword evidence="4" id="KW-1185">Reference proteome</keyword>
<keyword evidence="3" id="KW-0614">Plasmid</keyword>
<feature type="transmembrane region" description="Helical" evidence="1">
    <location>
        <begin position="299"/>
        <end position="318"/>
    </location>
</feature>
<evidence type="ECO:0000259" key="2">
    <source>
        <dbReference type="Pfam" id="PF07786"/>
    </source>
</evidence>
<evidence type="ECO:0000256" key="1">
    <source>
        <dbReference type="SAM" id="Phobius"/>
    </source>
</evidence>
<keyword evidence="1" id="KW-0812">Transmembrane</keyword>
<dbReference type="Proteomes" id="UP000011723">
    <property type="component" value="Plasmid pCha1"/>
</dbReference>
<evidence type="ECO:0000313" key="4">
    <source>
        <dbReference type="Proteomes" id="UP000011723"/>
    </source>
</evidence>
<keyword evidence="1" id="KW-1133">Transmembrane helix</keyword>
<name>M1NWG6_9CORY</name>
<feature type="transmembrane region" description="Helical" evidence="1">
    <location>
        <begin position="230"/>
        <end position="252"/>
    </location>
</feature>
<protein>
    <recommendedName>
        <fullName evidence="2">Heparan-alpha-glucosaminide N-acetyltransferase catalytic domain-containing protein</fullName>
    </recommendedName>
</protein>
<feature type="transmembrane region" description="Helical" evidence="1">
    <location>
        <begin position="24"/>
        <end position="44"/>
    </location>
</feature>
<dbReference type="HOGENOM" id="CLU_036065_1_1_11"/>
<organism evidence="3 4">
    <name type="scientific">Corynebacterium halotolerans YIM 70093 = DSM 44683</name>
    <dbReference type="NCBI Taxonomy" id="1121362"/>
    <lineage>
        <taxon>Bacteria</taxon>
        <taxon>Bacillati</taxon>
        <taxon>Actinomycetota</taxon>
        <taxon>Actinomycetes</taxon>
        <taxon>Mycobacteriales</taxon>
        <taxon>Corynebacteriaceae</taxon>
        <taxon>Corynebacterium</taxon>
    </lineage>
</organism>
<feature type="domain" description="Heparan-alpha-glucosaminide N-acetyltransferase catalytic" evidence="2">
    <location>
        <begin position="23"/>
        <end position="227"/>
    </location>
</feature>
<reference evidence="3 4" key="1">
    <citation type="journal article" date="2012" name="Stand. Genomic Sci.">
        <title>Genome sequence of the halotolerant bacterium Corynebacterium halotolerans type strain YIM 70093(T) (= DSM 44683(T)).</title>
        <authorList>
            <person name="Ruckert C."/>
            <person name="Albersmeier A."/>
            <person name="Al-Dilaimi A."/>
            <person name="Niehaus K."/>
            <person name="Szczepanowski R."/>
            <person name="Kalinowski J."/>
        </authorList>
    </citation>
    <scope>NUCLEOTIDE SEQUENCE [LARGE SCALE GENOMIC DNA]</scope>
    <source>
        <strain evidence="3">DSM 44683</strain>
        <plasmid evidence="4">Plasmid pCha1</plasmid>
    </source>
</reference>
<feature type="transmembrane region" description="Helical" evidence="1">
    <location>
        <begin position="357"/>
        <end position="374"/>
    </location>
</feature>
<dbReference type="InterPro" id="IPR052529">
    <property type="entry name" value="Bact_Transport_Assoc"/>
</dbReference>
<gene>
    <name evidence="3" type="ORF">A605_14302</name>
</gene>
<feature type="transmembrane region" description="Helical" evidence="1">
    <location>
        <begin position="325"/>
        <end position="351"/>
    </location>
</feature>
<feature type="transmembrane region" description="Helical" evidence="1">
    <location>
        <begin position="99"/>
        <end position="117"/>
    </location>
</feature>
<sequence>MTATVNEASDLTVGEPSRIASRRLIGVDVARGIALIGLVAIHILPSWNETTGEASVSWILFSGHSAALFALLAGVGLGLGTGGNTAHRGRRMTAGRLALAVRAVLVGLAGLAVATVMPVENPPAYGILLYYAVFFLLSIPFLHLSVKALCLWATGFAVLSPVLMQQFQDLLPEMASYNPTFTDVVTEPVGLLSQLLVTGVYPALPYMTYMLIGLAVGRLDLHSGDAAPRLLAAGVTLAAGAKLTSALLLYGAGGYDRLLASPGMDEHTLWEVLVWGPEVLPNDTVWWLAISTPHTNTPLAIMFSLGVGLAVLGACLLIPRKAELVLAPLAAMGSMTFTLYTVHLLVLALQVHYDLPALWFILHLLAAAIFALAWRKAFGQGPLERIVSTSAKGARTLVMRTPTPATAQG</sequence>
<geneLocation type="plasmid" evidence="3 4">
    <name>pCha1</name>
</geneLocation>
<dbReference type="KEGG" id="chn:A605_14302"/>
<dbReference type="PATRIC" id="fig|1121362.3.peg.2878"/>
<dbReference type="PANTHER" id="PTHR30590">
    <property type="entry name" value="INNER MEMBRANE PROTEIN"/>
    <property type="match status" value="1"/>
</dbReference>
<accession>M1NWG6</accession>
<dbReference type="AlphaFoldDB" id="M1NWG6"/>
<dbReference type="PANTHER" id="PTHR30590:SF3">
    <property type="entry name" value="HYPOTHETICAL MEMBRANE SPANNING PROTEIN"/>
    <property type="match status" value="1"/>
</dbReference>
<dbReference type="Pfam" id="PF07786">
    <property type="entry name" value="HGSNAT_cat"/>
    <property type="match status" value="1"/>
</dbReference>
<dbReference type="EMBL" id="CP003698">
    <property type="protein sequence ID" value="AGF73832.1"/>
    <property type="molecule type" value="Genomic_DNA"/>
</dbReference>
<proteinExistence type="predicted"/>
<dbReference type="eggNOG" id="COG3503">
    <property type="taxonomic scope" value="Bacteria"/>
</dbReference>